<dbReference type="Proteomes" id="UP000324705">
    <property type="component" value="Chromosome 5A"/>
</dbReference>
<name>A0A9R0U226_TRITD</name>
<evidence type="ECO:0000313" key="3">
    <source>
        <dbReference type="Proteomes" id="UP000324705"/>
    </source>
</evidence>
<keyword evidence="3" id="KW-1185">Reference proteome</keyword>
<proteinExistence type="predicted"/>
<evidence type="ECO:0000313" key="2">
    <source>
        <dbReference type="EMBL" id="VAI22648.1"/>
    </source>
</evidence>
<reference evidence="2 3" key="1">
    <citation type="submission" date="2017-09" db="EMBL/GenBank/DDBJ databases">
        <authorList>
            <consortium name="International Durum Wheat Genome Sequencing Consortium (IDWGSC)"/>
            <person name="Milanesi L."/>
        </authorList>
    </citation>
    <scope>NUCLEOTIDE SEQUENCE [LARGE SCALE GENOMIC DNA]</scope>
    <source>
        <strain evidence="3">cv. Svevo</strain>
    </source>
</reference>
<sequence>MPRPTTISAMDRLKSAQGSSVRFTTAKLQVTTASAAAAGAPAHPRRGLRCRGCHERRLRLATVDAADVVRARLLVAAEPPAIAGRQGLYGHEARRVVTVGGGLNDGRDPAPTRTDGGSSSSELAPC</sequence>
<organism evidence="2 3">
    <name type="scientific">Triticum turgidum subsp. durum</name>
    <name type="common">Durum wheat</name>
    <name type="synonym">Triticum durum</name>
    <dbReference type="NCBI Taxonomy" id="4567"/>
    <lineage>
        <taxon>Eukaryota</taxon>
        <taxon>Viridiplantae</taxon>
        <taxon>Streptophyta</taxon>
        <taxon>Embryophyta</taxon>
        <taxon>Tracheophyta</taxon>
        <taxon>Spermatophyta</taxon>
        <taxon>Magnoliopsida</taxon>
        <taxon>Liliopsida</taxon>
        <taxon>Poales</taxon>
        <taxon>Poaceae</taxon>
        <taxon>BOP clade</taxon>
        <taxon>Pooideae</taxon>
        <taxon>Triticodae</taxon>
        <taxon>Triticeae</taxon>
        <taxon>Triticinae</taxon>
        <taxon>Triticum</taxon>
    </lineage>
</organism>
<protein>
    <submittedName>
        <fullName evidence="2">Uncharacterized protein</fullName>
    </submittedName>
</protein>
<evidence type="ECO:0000256" key="1">
    <source>
        <dbReference type="SAM" id="MobiDB-lite"/>
    </source>
</evidence>
<dbReference type="EMBL" id="LT934119">
    <property type="protein sequence ID" value="VAI22648.1"/>
    <property type="molecule type" value="Genomic_DNA"/>
</dbReference>
<dbReference type="AlphaFoldDB" id="A0A9R0U226"/>
<accession>A0A9R0U226</accession>
<feature type="compositionally biased region" description="Polar residues" evidence="1">
    <location>
        <begin position="115"/>
        <end position="126"/>
    </location>
</feature>
<gene>
    <name evidence="2" type="ORF">TRITD_5Av1G211270</name>
</gene>
<feature type="region of interest" description="Disordered" evidence="1">
    <location>
        <begin position="100"/>
        <end position="126"/>
    </location>
</feature>
<dbReference type="Gramene" id="TRITD5Av1G211270.1">
    <property type="protein sequence ID" value="TRITD5Av1G211270.1"/>
    <property type="gene ID" value="TRITD5Av1G211270"/>
</dbReference>